<organism evidence="2 3">
    <name type="scientific">Microscilla marina ATCC 23134</name>
    <dbReference type="NCBI Taxonomy" id="313606"/>
    <lineage>
        <taxon>Bacteria</taxon>
        <taxon>Pseudomonadati</taxon>
        <taxon>Bacteroidota</taxon>
        <taxon>Cytophagia</taxon>
        <taxon>Cytophagales</taxon>
        <taxon>Microscillaceae</taxon>
        <taxon>Microscilla</taxon>
    </lineage>
</organism>
<evidence type="ECO:0000313" key="3">
    <source>
        <dbReference type="Proteomes" id="UP000004095"/>
    </source>
</evidence>
<proteinExistence type="predicted"/>
<keyword evidence="3" id="KW-1185">Reference proteome</keyword>
<reference evidence="2 3" key="1">
    <citation type="submission" date="2007-01" db="EMBL/GenBank/DDBJ databases">
        <authorList>
            <person name="Haygood M."/>
            <person name="Podell S."/>
            <person name="Anderson C."/>
            <person name="Hopkinson B."/>
            <person name="Roe K."/>
            <person name="Barbeau K."/>
            <person name="Gaasterland T."/>
            <person name="Ferriera S."/>
            <person name="Johnson J."/>
            <person name="Kravitz S."/>
            <person name="Beeson K."/>
            <person name="Sutton G."/>
            <person name="Rogers Y.-H."/>
            <person name="Friedman R."/>
            <person name="Frazier M."/>
            <person name="Venter J.C."/>
        </authorList>
    </citation>
    <scope>NUCLEOTIDE SEQUENCE [LARGE SCALE GENOMIC DNA]</scope>
    <source>
        <strain evidence="2 3">ATCC 23134</strain>
    </source>
</reference>
<protein>
    <submittedName>
        <fullName evidence="2">Lipoprotein, putative</fullName>
    </submittedName>
</protein>
<dbReference type="OrthoDB" id="9835314at2"/>
<feature type="chain" id="PRO_5002641394" evidence="1">
    <location>
        <begin position="23"/>
        <end position="169"/>
    </location>
</feature>
<gene>
    <name evidence="2" type="ORF">M23134_07542</name>
</gene>
<dbReference type="RefSeq" id="WP_002694288.1">
    <property type="nucleotide sequence ID" value="NZ_AAWS01000004.1"/>
</dbReference>
<feature type="signal peptide" evidence="1">
    <location>
        <begin position="1"/>
        <end position="22"/>
    </location>
</feature>
<sequence>MKLCHRLLSLFVIVAFLATVVACKKANRTTDKPVVIKSTWEVDAKSTYTADEKVVIRFKNITEQEVVVFDPLIVVVEQKLKTKTEGKEWKRMRWLYCPCGASCPPPPHQLEITKGDVKTFVWNKEERWCEGAMKTKTLKASKGTYRLQLRYQDPTTKVVETYYQEFNIE</sequence>
<dbReference type="AlphaFoldDB" id="A1ZF32"/>
<keyword evidence="2" id="KW-0449">Lipoprotein</keyword>
<name>A1ZF32_MICM2</name>
<dbReference type="EMBL" id="AAWS01000004">
    <property type="protein sequence ID" value="EAY31134.1"/>
    <property type="molecule type" value="Genomic_DNA"/>
</dbReference>
<accession>A1ZF32</accession>
<evidence type="ECO:0000256" key="1">
    <source>
        <dbReference type="SAM" id="SignalP"/>
    </source>
</evidence>
<dbReference type="Proteomes" id="UP000004095">
    <property type="component" value="Unassembled WGS sequence"/>
</dbReference>
<comment type="caution">
    <text evidence="2">The sequence shown here is derived from an EMBL/GenBank/DDBJ whole genome shotgun (WGS) entry which is preliminary data.</text>
</comment>
<dbReference type="PROSITE" id="PS51257">
    <property type="entry name" value="PROKAR_LIPOPROTEIN"/>
    <property type="match status" value="1"/>
</dbReference>
<keyword evidence="1" id="KW-0732">Signal</keyword>
<evidence type="ECO:0000313" key="2">
    <source>
        <dbReference type="EMBL" id="EAY31134.1"/>
    </source>
</evidence>